<evidence type="ECO:0000259" key="1">
    <source>
        <dbReference type="Pfam" id="PF13439"/>
    </source>
</evidence>
<sequence>MRITIVTETYVPQVNGVSRTLSQLVRTLEQGGDAVQVIHPDYGKPPDAARCHRVPSLRIPFYPDLHLPIPPYRGVRTAIDRFRPDLIHVATEATLGLAVHRYAARRRIPIVSSFHTNFDQYSDHYRVGWARGLIWRYLRWFHNRTLETYVPSRATMLGLQRRGFRNLVLWPRGVDASLFRPDRPGREAVRRSLGFEADDVVIAYVGRVAVEKNVDYLAEALAEVARRFPRARPLIIGDGPARPGLEERLGGLATFVGFRSGDELADSYAAADVFAFASRTETFGNVVLEAMASGLPAVVLAEGGPAEIVRHGETGLAIDPDSPPSTFAGAILALAEDGPLRRRLAAQARDHARSQSWEQIMGTLRGRYEAILGAGSPAVAPIG</sequence>
<dbReference type="InterPro" id="IPR050194">
    <property type="entry name" value="Glycosyltransferase_grp1"/>
</dbReference>
<dbReference type="SUPFAM" id="SSF53756">
    <property type="entry name" value="UDP-Glycosyltransferase/glycogen phosphorylase"/>
    <property type="match status" value="1"/>
</dbReference>
<proteinExistence type="predicted"/>
<dbReference type="KEGG" id="tpla:ElP_14980"/>
<dbReference type="PANTHER" id="PTHR45947:SF3">
    <property type="entry name" value="SULFOQUINOVOSYL TRANSFERASE SQD2"/>
    <property type="match status" value="1"/>
</dbReference>
<dbReference type="PANTHER" id="PTHR45947">
    <property type="entry name" value="SULFOQUINOVOSYL TRANSFERASE SQD2"/>
    <property type="match status" value="1"/>
</dbReference>
<evidence type="ECO:0000313" key="2">
    <source>
        <dbReference type="EMBL" id="QDV33622.1"/>
    </source>
</evidence>
<name>A0A518GYJ2_9BACT</name>
<dbReference type="GO" id="GO:0016757">
    <property type="term" value="F:glycosyltransferase activity"/>
    <property type="evidence" value="ECO:0007669"/>
    <property type="project" value="UniProtKB-KW"/>
</dbReference>
<dbReference type="EMBL" id="CP036426">
    <property type="protein sequence ID" value="QDV33622.1"/>
    <property type="molecule type" value="Genomic_DNA"/>
</dbReference>
<dbReference type="Pfam" id="PF13439">
    <property type="entry name" value="Glyco_transf_4"/>
    <property type="match status" value="1"/>
</dbReference>
<reference evidence="2 3" key="1">
    <citation type="submission" date="2019-02" db="EMBL/GenBank/DDBJ databases">
        <title>Deep-cultivation of Planctomycetes and their phenomic and genomic characterization uncovers novel biology.</title>
        <authorList>
            <person name="Wiegand S."/>
            <person name="Jogler M."/>
            <person name="Boedeker C."/>
            <person name="Pinto D."/>
            <person name="Vollmers J."/>
            <person name="Rivas-Marin E."/>
            <person name="Kohn T."/>
            <person name="Peeters S.H."/>
            <person name="Heuer A."/>
            <person name="Rast P."/>
            <person name="Oberbeckmann S."/>
            <person name="Bunk B."/>
            <person name="Jeske O."/>
            <person name="Meyerdierks A."/>
            <person name="Storesund J.E."/>
            <person name="Kallscheuer N."/>
            <person name="Luecker S."/>
            <person name="Lage O.M."/>
            <person name="Pohl T."/>
            <person name="Merkel B.J."/>
            <person name="Hornburger P."/>
            <person name="Mueller R.-W."/>
            <person name="Bruemmer F."/>
            <person name="Labrenz M."/>
            <person name="Spormann A.M."/>
            <person name="Op den Camp H."/>
            <person name="Overmann J."/>
            <person name="Amann R."/>
            <person name="Jetten M.S.M."/>
            <person name="Mascher T."/>
            <person name="Medema M.H."/>
            <person name="Devos D.P."/>
            <person name="Kaster A.-K."/>
            <person name="Ovreas L."/>
            <person name="Rohde M."/>
            <person name="Galperin M.Y."/>
            <person name="Jogler C."/>
        </authorList>
    </citation>
    <scope>NUCLEOTIDE SEQUENCE [LARGE SCALE GENOMIC DNA]</scope>
    <source>
        <strain evidence="2 3">ElP</strain>
    </source>
</reference>
<feature type="domain" description="Glycosyltransferase subfamily 4-like N-terminal" evidence="1">
    <location>
        <begin position="14"/>
        <end position="177"/>
    </location>
</feature>
<dbReference type="AlphaFoldDB" id="A0A518GYJ2"/>
<keyword evidence="2" id="KW-0328">Glycosyltransferase</keyword>
<dbReference type="Proteomes" id="UP000317835">
    <property type="component" value="Chromosome"/>
</dbReference>
<dbReference type="OrthoDB" id="258796at2"/>
<dbReference type="RefSeq" id="WP_145267975.1">
    <property type="nucleotide sequence ID" value="NZ_CP036426.1"/>
</dbReference>
<gene>
    <name evidence="2" type="primary">mgtA_1</name>
    <name evidence="2" type="ORF">ElP_14980</name>
</gene>
<dbReference type="EC" id="2.4.1.-" evidence="2"/>
<dbReference type="Pfam" id="PF13692">
    <property type="entry name" value="Glyco_trans_1_4"/>
    <property type="match status" value="1"/>
</dbReference>
<protein>
    <submittedName>
        <fullName evidence="2">GDP-mannose-dependent alpha-mannosyltransferase</fullName>
        <ecNumber evidence="2">2.4.1.-</ecNumber>
    </submittedName>
</protein>
<dbReference type="InterPro" id="IPR028098">
    <property type="entry name" value="Glyco_trans_4-like_N"/>
</dbReference>
<evidence type="ECO:0000313" key="3">
    <source>
        <dbReference type="Proteomes" id="UP000317835"/>
    </source>
</evidence>
<keyword evidence="3" id="KW-1185">Reference proteome</keyword>
<dbReference type="CDD" id="cd03814">
    <property type="entry name" value="GT4-like"/>
    <property type="match status" value="1"/>
</dbReference>
<dbReference type="Gene3D" id="3.40.50.2000">
    <property type="entry name" value="Glycogen Phosphorylase B"/>
    <property type="match status" value="2"/>
</dbReference>
<accession>A0A518GYJ2</accession>
<organism evidence="2 3">
    <name type="scientific">Tautonia plasticadhaerens</name>
    <dbReference type="NCBI Taxonomy" id="2527974"/>
    <lineage>
        <taxon>Bacteria</taxon>
        <taxon>Pseudomonadati</taxon>
        <taxon>Planctomycetota</taxon>
        <taxon>Planctomycetia</taxon>
        <taxon>Isosphaerales</taxon>
        <taxon>Isosphaeraceae</taxon>
        <taxon>Tautonia</taxon>
    </lineage>
</organism>
<keyword evidence="2" id="KW-0808">Transferase</keyword>